<keyword evidence="1" id="KW-0614">Plasmid</keyword>
<geneLocation type="plasmid" evidence="1">
    <name>unnamed1</name>
</geneLocation>
<evidence type="ECO:0000313" key="1">
    <source>
        <dbReference type="EMBL" id="AVF28872.1"/>
    </source>
</evidence>
<proteinExistence type="predicted"/>
<reference evidence="2" key="1">
    <citation type="submission" date="2017-02" db="EMBL/GenBank/DDBJ databases">
        <title>Delineation of Paenibacillus larvae strains originating from foulbrood outbreaks.</title>
        <authorList>
            <person name="Beims H."/>
            <person name="Bunk B."/>
            <person name="Sproeer C."/>
            <person name="Mohr K.I."/>
            <person name="Pradella S."/>
            <person name="Guenther G."/>
            <person name="Rohde M."/>
            <person name="von der Ohe W."/>
            <person name="Steinert M."/>
        </authorList>
    </citation>
    <scope>NUCLEOTIDE SEQUENCE [LARGE SCALE GENOMIC DNA]</scope>
    <source>
        <strain evidence="2">Eric_III</strain>
        <plasmid evidence="2">Plasmid unnamed1</plasmid>
    </source>
</reference>
<dbReference type="Proteomes" id="UP000239833">
    <property type="component" value="Plasmid unnamed1"/>
</dbReference>
<name>A0A2L1U7H5_9BACL</name>
<gene>
    <name evidence="1" type="ORF">ERICIII_04870</name>
</gene>
<evidence type="ECO:0000313" key="2">
    <source>
        <dbReference type="Proteomes" id="UP000239833"/>
    </source>
</evidence>
<dbReference type="EMBL" id="CP019656">
    <property type="protein sequence ID" value="AVF28872.1"/>
    <property type="molecule type" value="Genomic_DNA"/>
</dbReference>
<accession>A0A2L1U7H5</accession>
<dbReference type="AlphaFoldDB" id="A0A2L1U7H5"/>
<protein>
    <submittedName>
        <fullName evidence="1">Uncharacterized protein</fullName>
    </submittedName>
</protein>
<organism evidence="1 2">
    <name type="scientific">Paenibacillus larvae subsp. larvae</name>
    <dbReference type="NCBI Taxonomy" id="147375"/>
    <lineage>
        <taxon>Bacteria</taxon>
        <taxon>Bacillati</taxon>
        <taxon>Bacillota</taxon>
        <taxon>Bacilli</taxon>
        <taxon>Bacillales</taxon>
        <taxon>Paenibacillaceae</taxon>
        <taxon>Paenibacillus</taxon>
    </lineage>
</organism>
<sequence>MKRKSLSTIEHMVRDMDYPGLPKELEPYHAYLLDGGHSIIAVLEMHWKDALEGNPDSYELPIPVKYVLQHGYRKDGDYLIVNAAYDPNTGLMVDEDYTEY</sequence>
<dbReference type="RefSeq" id="WP_104932881.1">
    <property type="nucleotide sequence ID" value="NZ_CP019656.1"/>
</dbReference>